<dbReference type="InterPro" id="IPR012337">
    <property type="entry name" value="RNaseH-like_sf"/>
</dbReference>
<organism evidence="2 3">
    <name type="scientific">Oleoguttula mirabilis</name>
    <dbReference type="NCBI Taxonomy" id="1507867"/>
    <lineage>
        <taxon>Eukaryota</taxon>
        <taxon>Fungi</taxon>
        <taxon>Dikarya</taxon>
        <taxon>Ascomycota</taxon>
        <taxon>Pezizomycotina</taxon>
        <taxon>Dothideomycetes</taxon>
        <taxon>Dothideomycetidae</taxon>
        <taxon>Mycosphaerellales</taxon>
        <taxon>Teratosphaeriaceae</taxon>
        <taxon>Oleoguttula</taxon>
    </lineage>
</organism>
<dbReference type="Proteomes" id="UP001324427">
    <property type="component" value="Unassembled WGS sequence"/>
</dbReference>
<gene>
    <name evidence="2" type="ORF">LTR36_002662</name>
</gene>
<dbReference type="Pfam" id="PF00075">
    <property type="entry name" value="RNase_H"/>
    <property type="match status" value="1"/>
</dbReference>
<dbReference type="EMBL" id="JAVFHQ010000018">
    <property type="protein sequence ID" value="KAK4545708.1"/>
    <property type="molecule type" value="Genomic_DNA"/>
</dbReference>
<protein>
    <recommendedName>
        <fullName evidence="1">RNase H type-1 domain-containing protein</fullName>
    </recommendedName>
</protein>
<evidence type="ECO:0000313" key="2">
    <source>
        <dbReference type="EMBL" id="KAK4545708.1"/>
    </source>
</evidence>
<evidence type="ECO:0000313" key="3">
    <source>
        <dbReference type="Proteomes" id="UP001324427"/>
    </source>
</evidence>
<dbReference type="SUPFAM" id="SSF53098">
    <property type="entry name" value="Ribonuclease H-like"/>
    <property type="match status" value="1"/>
</dbReference>
<sequence length="161" mass="17419">MANGEYLHMYTDGSVIDHAWAGCSFVYLEHGNIWQGTSIALGRLPDITMAELHGIDAALFFALNCHEETPVERVDIYTDCKRAVQLIASYKLDGTECVLGKGIVASIEVLESNGIAVSIVWIKGHSDIAGNDEADRLAVMGARESIHRAQQELSGKASQTG</sequence>
<dbReference type="InterPro" id="IPR002156">
    <property type="entry name" value="RNaseH_domain"/>
</dbReference>
<proteinExistence type="predicted"/>
<dbReference type="PROSITE" id="PS50879">
    <property type="entry name" value="RNASE_H_1"/>
    <property type="match status" value="1"/>
</dbReference>
<dbReference type="Gene3D" id="3.30.420.10">
    <property type="entry name" value="Ribonuclease H-like superfamily/Ribonuclease H"/>
    <property type="match status" value="1"/>
</dbReference>
<dbReference type="AlphaFoldDB" id="A0AAV9JKK4"/>
<comment type="caution">
    <text evidence="2">The sequence shown here is derived from an EMBL/GenBank/DDBJ whole genome shotgun (WGS) entry which is preliminary data.</text>
</comment>
<dbReference type="GO" id="GO:0004523">
    <property type="term" value="F:RNA-DNA hybrid ribonuclease activity"/>
    <property type="evidence" value="ECO:0007669"/>
    <property type="project" value="InterPro"/>
</dbReference>
<feature type="domain" description="RNase H type-1" evidence="1">
    <location>
        <begin position="3"/>
        <end position="143"/>
    </location>
</feature>
<dbReference type="CDD" id="cd09276">
    <property type="entry name" value="Rnase_HI_RT_non_LTR"/>
    <property type="match status" value="1"/>
</dbReference>
<evidence type="ECO:0000259" key="1">
    <source>
        <dbReference type="PROSITE" id="PS50879"/>
    </source>
</evidence>
<name>A0AAV9JKK4_9PEZI</name>
<accession>A0AAV9JKK4</accession>
<reference evidence="2 3" key="1">
    <citation type="submission" date="2021-11" db="EMBL/GenBank/DDBJ databases">
        <title>Black yeast isolated from Biological Soil Crust.</title>
        <authorList>
            <person name="Kurbessoian T."/>
        </authorList>
    </citation>
    <scope>NUCLEOTIDE SEQUENCE [LARGE SCALE GENOMIC DNA]</scope>
    <source>
        <strain evidence="2 3">CCFEE 5522</strain>
    </source>
</reference>
<dbReference type="InterPro" id="IPR036397">
    <property type="entry name" value="RNaseH_sf"/>
</dbReference>
<dbReference type="GO" id="GO:0003676">
    <property type="term" value="F:nucleic acid binding"/>
    <property type="evidence" value="ECO:0007669"/>
    <property type="project" value="InterPro"/>
</dbReference>
<keyword evidence="3" id="KW-1185">Reference proteome</keyword>